<dbReference type="InterPro" id="IPR010793">
    <property type="entry name" value="Ribosomal_mL37/mL65"/>
</dbReference>
<dbReference type="InterPro" id="IPR052482">
    <property type="entry name" value="mtLSU_mL37"/>
</dbReference>
<keyword evidence="2" id="KW-0809">Transit peptide</keyword>
<dbReference type="GO" id="GO:0006412">
    <property type="term" value="P:translation"/>
    <property type="evidence" value="ECO:0007669"/>
    <property type="project" value="InterPro"/>
</dbReference>
<evidence type="ECO:0000313" key="10">
    <source>
        <dbReference type="RefSeq" id="XP_014486889.1"/>
    </source>
</evidence>
<evidence type="ECO:0000256" key="8">
    <source>
        <dbReference type="ARBA" id="ARBA00041617"/>
    </source>
</evidence>
<dbReference type="AlphaFoldDB" id="A0A6P3YA69"/>
<evidence type="ECO:0000313" key="9">
    <source>
        <dbReference type="Proteomes" id="UP000515204"/>
    </source>
</evidence>
<evidence type="ECO:0000256" key="2">
    <source>
        <dbReference type="ARBA" id="ARBA00022946"/>
    </source>
</evidence>
<dbReference type="CTD" id="51253"/>
<keyword evidence="5" id="KW-0687">Ribonucleoprotein</keyword>
<sequence length="411" mass="47522">MKFTQVLFKQHLGRMIRKIWHSKHERKIRITRAEEYLSTLGIQVKDPLEVLVPKKIFPRITLEPQFAPKVIFDETHPDWKAKACLTFKDHNVLQEGVSQAQILTNTVCLSDNSMSHIENLLVPDLPEYTDDIVKRAICTSNIYDAHQEKLPKRKDPNRPAWVFPRSYGITNARKMQNMSQKFVQLCEFLSGPHIARKRCVLYDAITKLDLDKESDLIQFILRSDVMIMSADPLKPIESSINDIETDLPSIYPMHHTISFDKTNFYKIGDLYPVSATSAWINVHTIFVHFDPEEVKNLTELAVKKDQVIGRAMLKSYTVAAACARQRFGPSVKKLPEPVTVQCIHTDGKHYHFFTYQLNSLDANDSSTKNFWCTMPPLTLFYQANYDNGRPVIENYNPKVFRRILAFYRNGS</sequence>
<name>A0A6P3YA69_DINQU</name>
<dbReference type="OrthoDB" id="5835618at2759"/>
<dbReference type="GO" id="GO:1990904">
    <property type="term" value="C:ribonucleoprotein complex"/>
    <property type="evidence" value="ECO:0007669"/>
    <property type="project" value="UniProtKB-KW"/>
</dbReference>
<evidence type="ECO:0000256" key="6">
    <source>
        <dbReference type="ARBA" id="ARBA00037985"/>
    </source>
</evidence>
<protein>
    <recommendedName>
        <fullName evidence="7">Large ribosomal subunit protein mL37</fullName>
    </recommendedName>
    <alternativeName>
        <fullName evidence="8">39S ribosomal protein L37, mitochondrial</fullName>
    </alternativeName>
</protein>
<accession>A0A6P3YA69</accession>
<gene>
    <name evidence="10" type="primary">LOC106750810</name>
</gene>
<proteinExistence type="inferred from homology"/>
<dbReference type="GO" id="GO:0005739">
    <property type="term" value="C:mitochondrion"/>
    <property type="evidence" value="ECO:0007669"/>
    <property type="project" value="UniProtKB-SubCell"/>
</dbReference>
<keyword evidence="4" id="KW-0496">Mitochondrion</keyword>
<dbReference type="Pfam" id="PF07147">
    <property type="entry name" value="PDCD9"/>
    <property type="match status" value="1"/>
</dbReference>
<dbReference type="GO" id="GO:0005840">
    <property type="term" value="C:ribosome"/>
    <property type="evidence" value="ECO:0007669"/>
    <property type="project" value="UniProtKB-KW"/>
</dbReference>
<comment type="subcellular location">
    <subcellularLocation>
        <location evidence="1">Mitochondrion</location>
    </subcellularLocation>
</comment>
<keyword evidence="9" id="KW-1185">Reference proteome</keyword>
<evidence type="ECO:0000256" key="5">
    <source>
        <dbReference type="ARBA" id="ARBA00023274"/>
    </source>
</evidence>
<evidence type="ECO:0000256" key="1">
    <source>
        <dbReference type="ARBA" id="ARBA00004173"/>
    </source>
</evidence>
<dbReference type="PANTHER" id="PTHR15889">
    <property type="entry name" value="MITOCHONDRIAL RIBOSOMAL PROTEIN L37"/>
    <property type="match status" value="1"/>
</dbReference>
<dbReference type="GO" id="GO:0003735">
    <property type="term" value="F:structural constituent of ribosome"/>
    <property type="evidence" value="ECO:0007669"/>
    <property type="project" value="InterPro"/>
</dbReference>
<evidence type="ECO:0000256" key="7">
    <source>
        <dbReference type="ARBA" id="ARBA00039442"/>
    </source>
</evidence>
<dbReference type="GeneID" id="106750810"/>
<comment type="similarity">
    <text evidence="6">Belongs to the mitochondrion-specific ribosomal protein mL37 family.</text>
</comment>
<reference evidence="10" key="1">
    <citation type="submission" date="2025-08" db="UniProtKB">
        <authorList>
            <consortium name="RefSeq"/>
        </authorList>
    </citation>
    <scope>IDENTIFICATION</scope>
</reference>
<keyword evidence="3 10" id="KW-0689">Ribosomal protein</keyword>
<dbReference type="Proteomes" id="UP000515204">
    <property type="component" value="Unplaced"/>
</dbReference>
<organism evidence="9 10">
    <name type="scientific">Dinoponera quadriceps</name>
    <name type="common">South American ant</name>
    <dbReference type="NCBI Taxonomy" id="609295"/>
    <lineage>
        <taxon>Eukaryota</taxon>
        <taxon>Metazoa</taxon>
        <taxon>Ecdysozoa</taxon>
        <taxon>Arthropoda</taxon>
        <taxon>Hexapoda</taxon>
        <taxon>Insecta</taxon>
        <taxon>Pterygota</taxon>
        <taxon>Neoptera</taxon>
        <taxon>Endopterygota</taxon>
        <taxon>Hymenoptera</taxon>
        <taxon>Apocrita</taxon>
        <taxon>Aculeata</taxon>
        <taxon>Formicoidea</taxon>
        <taxon>Formicidae</taxon>
        <taxon>Ponerinae</taxon>
        <taxon>Ponerini</taxon>
        <taxon>Dinoponera</taxon>
    </lineage>
</organism>
<evidence type="ECO:0000256" key="4">
    <source>
        <dbReference type="ARBA" id="ARBA00023128"/>
    </source>
</evidence>
<dbReference type="RefSeq" id="XP_014486889.1">
    <property type="nucleotide sequence ID" value="XM_014631403.1"/>
</dbReference>
<dbReference type="PANTHER" id="PTHR15889:SF2">
    <property type="entry name" value="LARGE RIBOSOMAL SUBUNIT PROTEIN ML37"/>
    <property type="match status" value="1"/>
</dbReference>
<dbReference type="KEGG" id="dqu:106750810"/>
<evidence type="ECO:0000256" key="3">
    <source>
        <dbReference type="ARBA" id="ARBA00022980"/>
    </source>
</evidence>